<keyword evidence="3" id="KW-1185">Reference proteome</keyword>
<proteinExistence type="predicted"/>
<feature type="signal peptide" evidence="1">
    <location>
        <begin position="1"/>
        <end position="18"/>
    </location>
</feature>
<dbReference type="STRING" id="1391627.SAMN05216464_11867"/>
<keyword evidence="1" id="KW-0732">Signal</keyword>
<dbReference type="RefSeq" id="WP_091155525.1">
    <property type="nucleotide sequence ID" value="NZ_FNAI01000018.1"/>
</dbReference>
<sequence length="114" mass="12740">MKATIFLLATLITCFGFAQQNIQKTTGLTFNNFYYYVAFDAKKQKVLLDYLDHKIGKADSISSSKSVWTPYKGSNVTATNHNITIIYTASIPDTSIINKLRLLSKGINEVVTTH</sequence>
<name>A0A1G7L7N5_9SPHI</name>
<dbReference type="Proteomes" id="UP000199072">
    <property type="component" value="Unassembled WGS sequence"/>
</dbReference>
<dbReference type="EMBL" id="FNAI01000018">
    <property type="protein sequence ID" value="SDF45455.1"/>
    <property type="molecule type" value="Genomic_DNA"/>
</dbReference>
<feature type="chain" id="PRO_5011775458" evidence="1">
    <location>
        <begin position="19"/>
        <end position="114"/>
    </location>
</feature>
<accession>A0A1G7L7N5</accession>
<dbReference type="AlphaFoldDB" id="A0A1G7L7N5"/>
<evidence type="ECO:0000256" key="1">
    <source>
        <dbReference type="SAM" id="SignalP"/>
    </source>
</evidence>
<reference evidence="2 3" key="1">
    <citation type="submission" date="2016-10" db="EMBL/GenBank/DDBJ databases">
        <authorList>
            <person name="de Groot N.N."/>
        </authorList>
    </citation>
    <scope>NUCLEOTIDE SEQUENCE [LARGE SCALE GENOMIC DNA]</scope>
    <source>
        <strain evidence="2 3">47C3B</strain>
    </source>
</reference>
<evidence type="ECO:0000313" key="3">
    <source>
        <dbReference type="Proteomes" id="UP000199072"/>
    </source>
</evidence>
<gene>
    <name evidence="2" type="ORF">SAMN05216464_11867</name>
</gene>
<protein>
    <submittedName>
        <fullName evidence="2">Uncharacterized protein</fullName>
    </submittedName>
</protein>
<organism evidence="2 3">
    <name type="scientific">Mucilaginibacter pineti</name>
    <dbReference type="NCBI Taxonomy" id="1391627"/>
    <lineage>
        <taxon>Bacteria</taxon>
        <taxon>Pseudomonadati</taxon>
        <taxon>Bacteroidota</taxon>
        <taxon>Sphingobacteriia</taxon>
        <taxon>Sphingobacteriales</taxon>
        <taxon>Sphingobacteriaceae</taxon>
        <taxon>Mucilaginibacter</taxon>
    </lineage>
</organism>
<evidence type="ECO:0000313" key="2">
    <source>
        <dbReference type="EMBL" id="SDF45455.1"/>
    </source>
</evidence>